<keyword evidence="4 7" id="KW-0067">ATP-binding</keyword>
<dbReference type="Proteomes" id="UP001320831">
    <property type="component" value="Unassembled WGS sequence"/>
</dbReference>
<dbReference type="Pfam" id="PF00005">
    <property type="entry name" value="ABC_tran"/>
    <property type="match status" value="1"/>
</dbReference>
<gene>
    <name evidence="7" type="ORF">N5A92_25900</name>
</gene>
<dbReference type="InterPro" id="IPR017911">
    <property type="entry name" value="MacB-like_ATP-bd"/>
</dbReference>
<dbReference type="EMBL" id="JAOCZP010000014">
    <property type="protein sequence ID" value="MCT7378449.1"/>
    <property type="molecule type" value="Genomic_DNA"/>
</dbReference>
<evidence type="ECO:0000256" key="2">
    <source>
        <dbReference type="ARBA" id="ARBA00022448"/>
    </source>
</evidence>
<dbReference type="PANTHER" id="PTHR24220">
    <property type="entry name" value="IMPORT ATP-BINDING PROTEIN"/>
    <property type="match status" value="1"/>
</dbReference>
<evidence type="ECO:0000256" key="3">
    <source>
        <dbReference type="ARBA" id="ARBA00022741"/>
    </source>
</evidence>
<comment type="similarity">
    <text evidence="1">Belongs to the ABC transporter superfamily.</text>
</comment>
<sequence length="234" mass="25568">MSALIEAENLTRVLHETVPVTLVMDVSLTIGENEFIAVTGPSGSGKSSLLYLLGLLDRPTSGTLRVGGRDAEPMGEGERAGMRLSMLGFVFQFHFLLPEFSARENVEIPMRKLGRLSRPKMRARAAEILESLGLEGHIDKRPDQLSGGQRQRVAVARALANDPPLILADEPTGSLDTKSSEQVFRILEAVVRERGKTVVAVTHDLDLAARMDRRIHLVDGKIEADESLASAEKH</sequence>
<dbReference type="Gene3D" id="3.40.50.300">
    <property type="entry name" value="P-loop containing nucleotide triphosphate hydrolases"/>
    <property type="match status" value="1"/>
</dbReference>
<dbReference type="InterPro" id="IPR017871">
    <property type="entry name" value="ABC_transporter-like_CS"/>
</dbReference>
<dbReference type="SMART" id="SM00382">
    <property type="entry name" value="AAA"/>
    <property type="match status" value="1"/>
</dbReference>
<dbReference type="PROSITE" id="PS50893">
    <property type="entry name" value="ABC_TRANSPORTER_2"/>
    <property type="match status" value="1"/>
</dbReference>
<accession>A0ABT2LWF2</accession>
<evidence type="ECO:0000313" key="8">
    <source>
        <dbReference type="Proteomes" id="UP001320831"/>
    </source>
</evidence>
<dbReference type="GO" id="GO:0005524">
    <property type="term" value="F:ATP binding"/>
    <property type="evidence" value="ECO:0007669"/>
    <property type="project" value="UniProtKB-KW"/>
</dbReference>
<organism evidence="7 8">
    <name type="scientific">Chelativorans salis</name>
    <dbReference type="NCBI Taxonomy" id="2978478"/>
    <lineage>
        <taxon>Bacteria</taxon>
        <taxon>Pseudomonadati</taxon>
        <taxon>Pseudomonadota</taxon>
        <taxon>Alphaproteobacteria</taxon>
        <taxon>Hyphomicrobiales</taxon>
        <taxon>Phyllobacteriaceae</taxon>
        <taxon>Chelativorans</taxon>
    </lineage>
</organism>
<dbReference type="InterPro" id="IPR027417">
    <property type="entry name" value="P-loop_NTPase"/>
</dbReference>
<keyword evidence="2" id="KW-0813">Transport</keyword>
<evidence type="ECO:0000256" key="5">
    <source>
        <dbReference type="ARBA" id="ARBA00022967"/>
    </source>
</evidence>
<evidence type="ECO:0000256" key="1">
    <source>
        <dbReference type="ARBA" id="ARBA00005417"/>
    </source>
</evidence>
<dbReference type="InterPro" id="IPR003593">
    <property type="entry name" value="AAA+_ATPase"/>
</dbReference>
<keyword evidence="3" id="KW-0547">Nucleotide-binding</keyword>
<keyword evidence="8" id="KW-1185">Reference proteome</keyword>
<reference evidence="7 8" key="1">
    <citation type="submission" date="2022-09" db="EMBL/GenBank/DDBJ databases">
        <title>Chelativorans salina sp. nov., a novel slightly halophilic bacterium isolated from a saline lake sediment enrichment.</title>
        <authorList>
            <person name="Gao L."/>
            <person name="Fang B.-Z."/>
            <person name="Li W.-J."/>
        </authorList>
    </citation>
    <scope>NUCLEOTIDE SEQUENCE [LARGE SCALE GENOMIC DNA]</scope>
    <source>
        <strain evidence="7 8">EGI FJ00035</strain>
    </source>
</reference>
<protein>
    <submittedName>
        <fullName evidence="7">ABC transporter ATP-binding protein</fullName>
    </submittedName>
</protein>
<dbReference type="InterPro" id="IPR003439">
    <property type="entry name" value="ABC_transporter-like_ATP-bd"/>
</dbReference>
<keyword evidence="5" id="KW-1278">Translocase</keyword>
<proteinExistence type="inferred from homology"/>
<evidence type="ECO:0000313" key="7">
    <source>
        <dbReference type="EMBL" id="MCT7378449.1"/>
    </source>
</evidence>
<evidence type="ECO:0000259" key="6">
    <source>
        <dbReference type="PROSITE" id="PS50893"/>
    </source>
</evidence>
<name>A0ABT2LWF2_9HYPH</name>
<dbReference type="PROSITE" id="PS00211">
    <property type="entry name" value="ABC_TRANSPORTER_1"/>
    <property type="match status" value="1"/>
</dbReference>
<dbReference type="SUPFAM" id="SSF52540">
    <property type="entry name" value="P-loop containing nucleoside triphosphate hydrolases"/>
    <property type="match status" value="1"/>
</dbReference>
<feature type="domain" description="ABC transporter" evidence="6">
    <location>
        <begin position="5"/>
        <end position="234"/>
    </location>
</feature>
<evidence type="ECO:0000256" key="4">
    <source>
        <dbReference type="ARBA" id="ARBA00022840"/>
    </source>
</evidence>
<dbReference type="InterPro" id="IPR015854">
    <property type="entry name" value="ABC_transpr_LolD-like"/>
</dbReference>
<dbReference type="RefSeq" id="WP_260907405.1">
    <property type="nucleotide sequence ID" value="NZ_JAOCZP010000014.1"/>
</dbReference>
<comment type="caution">
    <text evidence="7">The sequence shown here is derived from an EMBL/GenBank/DDBJ whole genome shotgun (WGS) entry which is preliminary data.</text>
</comment>
<dbReference type="PANTHER" id="PTHR24220:SF689">
    <property type="entry name" value="LIPOPROTEIN-RELEASING SYSTEM ATP-BINDING PROTEIN LOLD"/>
    <property type="match status" value="1"/>
</dbReference>
<dbReference type="CDD" id="cd03255">
    <property type="entry name" value="ABC_MJ0796_LolCDE_FtsE"/>
    <property type="match status" value="1"/>
</dbReference>